<evidence type="ECO:0000313" key="2">
    <source>
        <dbReference type="EMBL" id="MCY6485550.1"/>
    </source>
</evidence>
<keyword evidence="1" id="KW-1133">Transmembrane helix</keyword>
<dbReference type="Proteomes" id="UP001078443">
    <property type="component" value="Unassembled WGS sequence"/>
</dbReference>
<name>A0ABT4D2T2_9CLOT</name>
<comment type="caution">
    <text evidence="2">The sequence shown here is derived from an EMBL/GenBank/DDBJ whole genome shotgun (WGS) entry which is preliminary data.</text>
</comment>
<evidence type="ECO:0000256" key="1">
    <source>
        <dbReference type="SAM" id="Phobius"/>
    </source>
</evidence>
<evidence type="ECO:0000313" key="3">
    <source>
        <dbReference type="Proteomes" id="UP001078443"/>
    </source>
</evidence>
<protein>
    <recommendedName>
        <fullName evidence="4">SHOCT domain-containing protein</fullName>
    </recommendedName>
</protein>
<dbReference type="RefSeq" id="WP_268041967.1">
    <property type="nucleotide sequence ID" value="NZ_JAPQER010000007.1"/>
</dbReference>
<organism evidence="2 3">
    <name type="scientific">Clostridium aestuarii</name>
    <dbReference type="NCBI Taxonomy" id="338193"/>
    <lineage>
        <taxon>Bacteria</taxon>
        <taxon>Bacillati</taxon>
        <taxon>Bacillota</taxon>
        <taxon>Clostridia</taxon>
        <taxon>Eubacteriales</taxon>
        <taxon>Clostridiaceae</taxon>
        <taxon>Clostridium</taxon>
    </lineage>
</organism>
<reference evidence="2" key="1">
    <citation type="submission" date="2022-12" db="EMBL/GenBank/DDBJ databases">
        <authorList>
            <person name="Wang J."/>
        </authorList>
    </citation>
    <scope>NUCLEOTIDE SEQUENCE</scope>
    <source>
        <strain evidence="2">HY-45-18</strain>
    </source>
</reference>
<proteinExistence type="predicted"/>
<keyword evidence="1" id="KW-0472">Membrane</keyword>
<accession>A0ABT4D2T2</accession>
<keyword evidence="3" id="KW-1185">Reference proteome</keyword>
<feature type="transmembrane region" description="Helical" evidence="1">
    <location>
        <begin position="6"/>
        <end position="23"/>
    </location>
</feature>
<sequence>MKVEIGSIFLSGIFLFVIIYFAVKSAISPLLDKHDEVITDNEDFGLVKLQEIGVFSDNELKEVIKIYNNKSLKKRNWEQYQKYEKVLRILKEEGYYTDEQYFSKLDKLKNHFKVD</sequence>
<keyword evidence="1" id="KW-0812">Transmembrane</keyword>
<dbReference type="EMBL" id="JAPQER010000007">
    <property type="protein sequence ID" value="MCY6485550.1"/>
    <property type="molecule type" value="Genomic_DNA"/>
</dbReference>
<gene>
    <name evidence="2" type="ORF">OW763_14540</name>
</gene>
<evidence type="ECO:0008006" key="4">
    <source>
        <dbReference type="Google" id="ProtNLM"/>
    </source>
</evidence>